<evidence type="ECO:0000313" key="1">
    <source>
        <dbReference type="EMBL" id="ABF89699.1"/>
    </source>
</evidence>
<dbReference type="AlphaFoldDB" id="Q1D5K3"/>
<sequence length="343" mass="37935">MSSARWCVRLLRNSFPLETGATEMAGRRFLLYFAWSRVLEEKASLGTLENRYPALFELRRAIWPHYEWAADGERYRQGIAGFLEHVILFDFQRFIQVILEATGNAVTLVERQSAEGGCSPLDDRLLSSADTVIVVSLDHLVTEQTVDANEVAAVRRFLMRSGTALIVCPHHDVGAPPEQSAREVELLHHGDRLVSSQQRLGGVARSLLAELGFPVENRYGLSPAAAPDGGPAPLDVATHLDTPGFLVGVETFNLHAHLPHLWVPPALEGRVSVLARQLIHPSAPPHPFVERGHDRFNAMLWMPPDATRAGHLLVCDATIWSSAFGGLTSLNRFWQNLARMPAS</sequence>
<dbReference type="STRING" id="246197.MXAN_3890"/>
<dbReference type="Proteomes" id="UP000002402">
    <property type="component" value="Chromosome"/>
</dbReference>
<name>Q1D5K3_MYXXD</name>
<keyword evidence="2" id="KW-1185">Reference proteome</keyword>
<dbReference type="EnsemblBacteria" id="ABF89699">
    <property type="protein sequence ID" value="ABF89699"/>
    <property type="gene ID" value="MXAN_3890"/>
</dbReference>
<protein>
    <submittedName>
        <fullName evidence="1">Uncharacterized protein</fullName>
    </submittedName>
</protein>
<dbReference type="HOGENOM" id="CLU_823426_0_0_7"/>
<dbReference type="eggNOG" id="ENOG502Z8K2">
    <property type="taxonomic scope" value="Bacteria"/>
</dbReference>
<proteinExistence type="predicted"/>
<organism evidence="1 2">
    <name type="scientific">Myxococcus xanthus (strain DK1622)</name>
    <dbReference type="NCBI Taxonomy" id="246197"/>
    <lineage>
        <taxon>Bacteria</taxon>
        <taxon>Pseudomonadati</taxon>
        <taxon>Myxococcota</taxon>
        <taxon>Myxococcia</taxon>
        <taxon>Myxococcales</taxon>
        <taxon>Cystobacterineae</taxon>
        <taxon>Myxococcaceae</taxon>
        <taxon>Myxococcus</taxon>
    </lineage>
</organism>
<dbReference type="KEGG" id="mxa:MXAN_3890"/>
<accession>Q1D5K3</accession>
<dbReference type="EMBL" id="CP000113">
    <property type="protein sequence ID" value="ABF89699.1"/>
    <property type="molecule type" value="Genomic_DNA"/>
</dbReference>
<evidence type="ECO:0000313" key="2">
    <source>
        <dbReference type="Proteomes" id="UP000002402"/>
    </source>
</evidence>
<gene>
    <name evidence="1" type="ordered locus">MXAN_3890</name>
</gene>
<reference evidence="1 2" key="1">
    <citation type="journal article" date="2006" name="Proc. Natl. Acad. Sci. U.S.A.">
        <title>Evolution of sensory complexity recorded in a myxobacterial genome.</title>
        <authorList>
            <person name="Goldman B.S."/>
            <person name="Nierman W.C."/>
            <person name="Kaiser D."/>
            <person name="Slater S.C."/>
            <person name="Durkin A.S."/>
            <person name="Eisen J.A."/>
            <person name="Ronning C.M."/>
            <person name="Barbazuk W.B."/>
            <person name="Blanchard M."/>
            <person name="Field C."/>
            <person name="Halling C."/>
            <person name="Hinkle G."/>
            <person name="Iartchuk O."/>
            <person name="Kim H.S."/>
            <person name="Mackenzie C."/>
            <person name="Madupu R."/>
            <person name="Miller N."/>
            <person name="Shvartsbeyn A."/>
            <person name="Sullivan S.A."/>
            <person name="Vaudin M."/>
            <person name="Wiegand R."/>
            <person name="Kaplan H.B."/>
        </authorList>
    </citation>
    <scope>NUCLEOTIDE SEQUENCE [LARGE SCALE GENOMIC DNA]</scope>
    <source>
        <strain evidence="2">DK1622</strain>
    </source>
</reference>